<evidence type="ECO:0000256" key="2">
    <source>
        <dbReference type="RuleBase" id="RU004508"/>
    </source>
</evidence>
<dbReference type="EMBL" id="BAAARY010000001">
    <property type="protein sequence ID" value="GAA2511525.1"/>
    <property type="molecule type" value="Genomic_DNA"/>
</dbReference>
<keyword evidence="3" id="KW-0032">Aminotransferase</keyword>
<comment type="similarity">
    <text evidence="2">Belongs to the DegT/DnrJ/EryC1 family.</text>
</comment>
<dbReference type="Pfam" id="PF01041">
    <property type="entry name" value="DegT_DnrJ_EryC1"/>
    <property type="match status" value="1"/>
</dbReference>
<dbReference type="CDD" id="cd00616">
    <property type="entry name" value="AHBA_syn"/>
    <property type="match status" value="1"/>
</dbReference>
<dbReference type="PANTHER" id="PTHR30244:SF34">
    <property type="entry name" value="DTDP-4-AMINO-4,6-DIDEOXYGALACTOSE TRANSAMINASE"/>
    <property type="match status" value="1"/>
</dbReference>
<comment type="caution">
    <text evidence="3">The sequence shown here is derived from an EMBL/GenBank/DDBJ whole genome shotgun (WGS) entry which is preliminary data.</text>
</comment>
<dbReference type="InterPro" id="IPR015424">
    <property type="entry name" value="PyrdxlP-dep_Trfase"/>
</dbReference>
<protein>
    <submittedName>
        <fullName evidence="3">Aminotransferase class I/II-fold pyridoxal phosphate-dependent enzyme</fullName>
    </submittedName>
</protein>
<dbReference type="RefSeq" id="WP_344167021.1">
    <property type="nucleotide sequence ID" value="NZ_BAAARY010000001.1"/>
</dbReference>
<sequence>MTNSMLLSPPDITDLEESYVIRALRSSWPAPGGPEVERFERELAAFVGVAEVVAVSSGTAALHLSLLAAGIGPGDVVAVPALTFAATVNAVHYVGAQPLIVDVAPGDGTIDVDLLGDVLDANRGVTAVIPVDLFGHCADYPRLLPLARRHGVAVVCDAAEALGASLAGRAAGAVGRAGIFSFNGNKILTTSGGGAVATDDRDLAAQCRRLANQARLPVAHFEHDAVGYNYRLSAVLAALGRAQLQRLPGMMKRRRTIRERYLDAFADRPEIAVLGGDDPGGNCWLTAITVDPAAGWRAGQLADALAAAGVETRPMWRPMHRQPAYTDAPTALTGAADRIDASGLVLPNGSAATDDAVEHLFAELRRFLASPRPDRAARSRSRKEG</sequence>
<dbReference type="PIRSF" id="PIRSF000390">
    <property type="entry name" value="PLP_StrS"/>
    <property type="match status" value="1"/>
</dbReference>
<accession>A0ABN3MZ37</accession>
<gene>
    <name evidence="3" type="ORF">GCM10010201_03120</name>
</gene>
<dbReference type="InterPro" id="IPR015421">
    <property type="entry name" value="PyrdxlP-dep_Trfase_major"/>
</dbReference>
<dbReference type="GO" id="GO:0008483">
    <property type="term" value="F:transaminase activity"/>
    <property type="evidence" value="ECO:0007669"/>
    <property type="project" value="UniProtKB-KW"/>
</dbReference>
<dbReference type="Gene3D" id="3.90.1150.10">
    <property type="entry name" value="Aspartate Aminotransferase, domain 1"/>
    <property type="match status" value="1"/>
</dbReference>
<evidence type="ECO:0000313" key="3">
    <source>
        <dbReference type="EMBL" id="GAA2511525.1"/>
    </source>
</evidence>
<keyword evidence="3" id="KW-0808">Transferase</keyword>
<organism evidence="3 4">
    <name type="scientific">Pilimelia columellifera subsp. columellifera</name>
    <dbReference type="NCBI Taxonomy" id="706583"/>
    <lineage>
        <taxon>Bacteria</taxon>
        <taxon>Bacillati</taxon>
        <taxon>Actinomycetota</taxon>
        <taxon>Actinomycetes</taxon>
        <taxon>Micromonosporales</taxon>
        <taxon>Micromonosporaceae</taxon>
        <taxon>Pilimelia</taxon>
    </lineage>
</organism>
<keyword evidence="2" id="KW-0663">Pyridoxal phosphate</keyword>
<comment type="cofactor">
    <cofactor evidence="1">
        <name>pyridoxal 5'-phosphate</name>
        <dbReference type="ChEBI" id="CHEBI:597326"/>
    </cofactor>
</comment>
<dbReference type="InterPro" id="IPR015422">
    <property type="entry name" value="PyrdxlP-dep_Trfase_small"/>
</dbReference>
<name>A0ABN3MZ37_9ACTN</name>
<dbReference type="Proteomes" id="UP001499978">
    <property type="component" value="Unassembled WGS sequence"/>
</dbReference>
<dbReference type="InterPro" id="IPR000653">
    <property type="entry name" value="DegT/StrS_aminotransferase"/>
</dbReference>
<proteinExistence type="inferred from homology"/>
<dbReference type="PANTHER" id="PTHR30244">
    <property type="entry name" value="TRANSAMINASE"/>
    <property type="match status" value="1"/>
</dbReference>
<evidence type="ECO:0000256" key="1">
    <source>
        <dbReference type="ARBA" id="ARBA00001933"/>
    </source>
</evidence>
<dbReference type="SUPFAM" id="SSF53383">
    <property type="entry name" value="PLP-dependent transferases"/>
    <property type="match status" value="1"/>
</dbReference>
<evidence type="ECO:0000313" key="4">
    <source>
        <dbReference type="Proteomes" id="UP001499978"/>
    </source>
</evidence>
<dbReference type="Gene3D" id="3.40.640.10">
    <property type="entry name" value="Type I PLP-dependent aspartate aminotransferase-like (Major domain)"/>
    <property type="match status" value="1"/>
</dbReference>
<reference evidence="3 4" key="1">
    <citation type="journal article" date="2019" name="Int. J. Syst. Evol. Microbiol.">
        <title>The Global Catalogue of Microorganisms (GCM) 10K type strain sequencing project: providing services to taxonomists for standard genome sequencing and annotation.</title>
        <authorList>
            <consortium name="The Broad Institute Genomics Platform"/>
            <consortium name="The Broad Institute Genome Sequencing Center for Infectious Disease"/>
            <person name="Wu L."/>
            <person name="Ma J."/>
        </authorList>
    </citation>
    <scope>NUCLEOTIDE SEQUENCE [LARGE SCALE GENOMIC DNA]</scope>
    <source>
        <strain evidence="3 4">JCM 3367</strain>
    </source>
</reference>
<keyword evidence="4" id="KW-1185">Reference proteome</keyword>